<feature type="compositionally biased region" description="Basic residues" evidence="1">
    <location>
        <begin position="100"/>
        <end position="130"/>
    </location>
</feature>
<keyword evidence="3" id="KW-1185">Reference proteome</keyword>
<dbReference type="EMBL" id="JARKHS020006016">
    <property type="protein sequence ID" value="KAK8782993.1"/>
    <property type="molecule type" value="Genomic_DNA"/>
</dbReference>
<dbReference type="AlphaFoldDB" id="A0AAQ4F7Z8"/>
<sequence>MCCRSAQELSPVTEKAPEPQPSTSGLSSTAAKITRRRFAIRLGAAEEPRLLSAPAGSPKPLKSALRQRPAVEPEIIPAREVKWAGLKEDVEEEKKEPKKSPKVRRTKGRLRKHYFYVKKQKRKAKKKTKKASAGTDSPPPPQMRDRATCTTEVQVAVELHAQPSALPELPDPPEEDPESEEKAPEDEESDSNAESATDDEPEQEQPQAQLA</sequence>
<feature type="compositionally biased region" description="Basic and acidic residues" evidence="1">
    <location>
        <begin position="77"/>
        <end position="99"/>
    </location>
</feature>
<protein>
    <submittedName>
        <fullName evidence="2">Uncharacterized protein</fullName>
    </submittedName>
</protein>
<organism evidence="2 3">
    <name type="scientific">Amblyomma americanum</name>
    <name type="common">Lone star tick</name>
    <dbReference type="NCBI Taxonomy" id="6943"/>
    <lineage>
        <taxon>Eukaryota</taxon>
        <taxon>Metazoa</taxon>
        <taxon>Ecdysozoa</taxon>
        <taxon>Arthropoda</taxon>
        <taxon>Chelicerata</taxon>
        <taxon>Arachnida</taxon>
        <taxon>Acari</taxon>
        <taxon>Parasitiformes</taxon>
        <taxon>Ixodida</taxon>
        <taxon>Ixodoidea</taxon>
        <taxon>Ixodidae</taxon>
        <taxon>Amblyomminae</taxon>
        <taxon>Amblyomma</taxon>
    </lineage>
</organism>
<comment type="caution">
    <text evidence="2">The sequence shown here is derived from an EMBL/GenBank/DDBJ whole genome shotgun (WGS) entry which is preliminary data.</text>
</comment>
<evidence type="ECO:0000313" key="3">
    <source>
        <dbReference type="Proteomes" id="UP001321473"/>
    </source>
</evidence>
<gene>
    <name evidence="2" type="ORF">V5799_015665</name>
</gene>
<feature type="compositionally biased region" description="Polar residues" evidence="1">
    <location>
        <begin position="21"/>
        <end position="31"/>
    </location>
</feature>
<evidence type="ECO:0000313" key="2">
    <source>
        <dbReference type="EMBL" id="KAK8782993.1"/>
    </source>
</evidence>
<dbReference type="Proteomes" id="UP001321473">
    <property type="component" value="Unassembled WGS sequence"/>
</dbReference>
<evidence type="ECO:0000256" key="1">
    <source>
        <dbReference type="SAM" id="MobiDB-lite"/>
    </source>
</evidence>
<feature type="region of interest" description="Disordered" evidence="1">
    <location>
        <begin position="1"/>
        <end position="211"/>
    </location>
</feature>
<accession>A0AAQ4F7Z8</accession>
<proteinExistence type="predicted"/>
<reference evidence="2 3" key="1">
    <citation type="journal article" date="2023" name="Arcadia Sci">
        <title>De novo assembly of a long-read Amblyomma americanum tick genome.</title>
        <authorList>
            <person name="Chou S."/>
            <person name="Poskanzer K.E."/>
            <person name="Rollins M."/>
            <person name="Thuy-Boun P.S."/>
        </authorList>
    </citation>
    <scope>NUCLEOTIDE SEQUENCE [LARGE SCALE GENOMIC DNA]</scope>
    <source>
        <strain evidence="2">F_SG_1</strain>
        <tissue evidence="2">Salivary glands</tissue>
    </source>
</reference>
<name>A0AAQ4F7Z8_AMBAM</name>
<feature type="compositionally biased region" description="Acidic residues" evidence="1">
    <location>
        <begin position="171"/>
        <end position="203"/>
    </location>
</feature>